<reference evidence="9" key="2">
    <citation type="submission" date="2020-09" db="EMBL/GenBank/DDBJ databases">
        <authorList>
            <person name="Sun Q."/>
            <person name="Kim S."/>
        </authorList>
    </citation>
    <scope>NUCLEOTIDE SEQUENCE</scope>
    <source>
        <strain evidence="9">KCTC 22169</strain>
    </source>
</reference>
<name>A0A918KJR0_9GAMM</name>
<evidence type="ECO:0000256" key="5">
    <source>
        <dbReference type="ARBA" id="ARBA00023136"/>
    </source>
</evidence>
<keyword evidence="3 7" id="KW-0812">Transmembrane</keyword>
<accession>A0A918KJR0</accession>
<keyword evidence="10" id="KW-1185">Reference proteome</keyword>
<dbReference type="InterPro" id="IPR051791">
    <property type="entry name" value="Pra-immunoreactive"/>
</dbReference>
<evidence type="ECO:0000256" key="4">
    <source>
        <dbReference type="ARBA" id="ARBA00022989"/>
    </source>
</evidence>
<evidence type="ECO:0000256" key="3">
    <source>
        <dbReference type="ARBA" id="ARBA00022692"/>
    </source>
</evidence>
<dbReference type="Pfam" id="PF06271">
    <property type="entry name" value="RDD"/>
    <property type="match status" value="1"/>
</dbReference>
<keyword evidence="5 7" id="KW-0472">Membrane</keyword>
<proteinExistence type="predicted"/>
<evidence type="ECO:0000313" key="9">
    <source>
        <dbReference type="EMBL" id="GGX64335.1"/>
    </source>
</evidence>
<feature type="transmembrane region" description="Helical" evidence="7">
    <location>
        <begin position="76"/>
        <end position="95"/>
    </location>
</feature>
<feature type="domain" description="RDD" evidence="8">
    <location>
        <begin position="36"/>
        <end position="156"/>
    </location>
</feature>
<dbReference type="InterPro" id="IPR010432">
    <property type="entry name" value="RDD"/>
</dbReference>
<dbReference type="GO" id="GO:0005886">
    <property type="term" value="C:plasma membrane"/>
    <property type="evidence" value="ECO:0007669"/>
    <property type="project" value="UniProtKB-SubCell"/>
</dbReference>
<dbReference type="PANTHER" id="PTHR36115:SF10">
    <property type="entry name" value="RDD DOMAIN-CONTAINING PROTEIN"/>
    <property type="match status" value="1"/>
</dbReference>
<keyword evidence="4 7" id="KW-1133">Transmembrane helix</keyword>
<evidence type="ECO:0000256" key="6">
    <source>
        <dbReference type="SAM" id="MobiDB-lite"/>
    </source>
</evidence>
<evidence type="ECO:0000256" key="7">
    <source>
        <dbReference type="SAM" id="Phobius"/>
    </source>
</evidence>
<evidence type="ECO:0000256" key="1">
    <source>
        <dbReference type="ARBA" id="ARBA00004651"/>
    </source>
</evidence>
<sequence length="180" mass="20450">MAAPCHSINLRPHPNQPDKPMTTRPQTRAPGLIHMIGALIYDWLILIGVLMVAGFVAVGFNKLVTGQDAIAPGNPLFVLWNIGIIYLYFAGFWLTKRQTVGMRVWRLHIESTNGRPLGWMHCTLRFLTALPAWGLLLAGILWRYTDRERRSWQDRASWTTLRHTPKVKSGKSVRQNKPSA</sequence>
<comment type="subcellular location">
    <subcellularLocation>
        <location evidence="1">Cell membrane</location>
        <topology evidence="1">Multi-pass membrane protein</topology>
    </subcellularLocation>
</comment>
<evidence type="ECO:0000313" key="10">
    <source>
        <dbReference type="Proteomes" id="UP000626148"/>
    </source>
</evidence>
<dbReference type="Proteomes" id="UP000626148">
    <property type="component" value="Unassembled WGS sequence"/>
</dbReference>
<comment type="caution">
    <text evidence="9">The sequence shown here is derived from an EMBL/GenBank/DDBJ whole genome shotgun (WGS) entry which is preliminary data.</text>
</comment>
<feature type="transmembrane region" description="Helical" evidence="7">
    <location>
        <begin position="43"/>
        <end position="64"/>
    </location>
</feature>
<feature type="transmembrane region" description="Helical" evidence="7">
    <location>
        <begin position="126"/>
        <end position="145"/>
    </location>
</feature>
<evidence type="ECO:0000256" key="2">
    <source>
        <dbReference type="ARBA" id="ARBA00022475"/>
    </source>
</evidence>
<evidence type="ECO:0000259" key="8">
    <source>
        <dbReference type="Pfam" id="PF06271"/>
    </source>
</evidence>
<dbReference type="PANTHER" id="PTHR36115">
    <property type="entry name" value="PROLINE-RICH ANTIGEN HOMOLOG-RELATED"/>
    <property type="match status" value="1"/>
</dbReference>
<protein>
    <recommendedName>
        <fullName evidence="8">RDD domain-containing protein</fullName>
    </recommendedName>
</protein>
<dbReference type="AlphaFoldDB" id="A0A918KJR0"/>
<keyword evidence="2" id="KW-1003">Cell membrane</keyword>
<gene>
    <name evidence="9" type="ORF">GCM10007392_35090</name>
</gene>
<dbReference type="EMBL" id="BMXR01000009">
    <property type="protein sequence ID" value="GGX64335.1"/>
    <property type="molecule type" value="Genomic_DNA"/>
</dbReference>
<organism evidence="9 10">
    <name type="scientific">Saccharospirillum salsuginis</name>
    <dbReference type="NCBI Taxonomy" id="418750"/>
    <lineage>
        <taxon>Bacteria</taxon>
        <taxon>Pseudomonadati</taxon>
        <taxon>Pseudomonadota</taxon>
        <taxon>Gammaproteobacteria</taxon>
        <taxon>Oceanospirillales</taxon>
        <taxon>Saccharospirillaceae</taxon>
        <taxon>Saccharospirillum</taxon>
    </lineage>
</organism>
<reference evidence="9" key="1">
    <citation type="journal article" date="2014" name="Int. J. Syst. Evol. Microbiol.">
        <title>Complete genome sequence of Corynebacterium casei LMG S-19264T (=DSM 44701T), isolated from a smear-ripened cheese.</title>
        <authorList>
            <consortium name="US DOE Joint Genome Institute (JGI-PGF)"/>
            <person name="Walter F."/>
            <person name="Albersmeier A."/>
            <person name="Kalinowski J."/>
            <person name="Ruckert C."/>
        </authorList>
    </citation>
    <scope>NUCLEOTIDE SEQUENCE</scope>
    <source>
        <strain evidence="9">KCTC 22169</strain>
    </source>
</reference>
<feature type="region of interest" description="Disordered" evidence="6">
    <location>
        <begin position="1"/>
        <end position="24"/>
    </location>
</feature>